<dbReference type="EMBL" id="UYWX01000083">
    <property type="protein sequence ID" value="VDM16891.1"/>
    <property type="molecule type" value="Genomic_DNA"/>
</dbReference>
<proteinExistence type="predicted"/>
<evidence type="ECO:0000313" key="3">
    <source>
        <dbReference type="WBParaSite" id="TTAC_0000071701-mRNA-1"/>
    </source>
</evidence>
<accession>A0A0R3WJ83</accession>
<evidence type="ECO:0000313" key="2">
    <source>
        <dbReference type="Proteomes" id="UP000274429"/>
    </source>
</evidence>
<dbReference type="Proteomes" id="UP000274429">
    <property type="component" value="Unassembled WGS sequence"/>
</dbReference>
<organism evidence="3">
    <name type="scientific">Hydatigena taeniaeformis</name>
    <name type="common">Feline tapeworm</name>
    <name type="synonym">Taenia taeniaeformis</name>
    <dbReference type="NCBI Taxonomy" id="6205"/>
    <lineage>
        <taxon>Eukaryota</taxon>
        <taxon>Metazoa</taxon>
        <taxon>Spiralia</taxon>
        <taxon>Lophotrochozoa</taxon>
        <taxon>Platyhelminthes</taxon>
        <taxon>Cestoda</taxon>
        <taxon>Eucestoda</taxon>
        <taxon>Cyclophyllidea</taxon>
        <taxon>Taeniidae</taxon>
        <taxon>Hydatigera</taxon>
    </lineage>
</organism>
<reference evidence="1 2" key="2">
    <citation type="submission" date="2018-11" db="EMBL/GenBank/DDBJ databases">
        <authorList>
            <consortium name="Pathogen Informatics"/>
        </authorList>
    </citation>
    <scope>NUCLEOTIDE SEQUENCE [LARGE SCALE GENOMIC DNA]</scope>
</reference>
<sequence>MVRDLIKIKGMHKSEKIIIPLLLFLLLPLAEVPSWGFPKPKAPKITQSTWQRFLSLADSILRINETIQVLPDPHFLSLKLESINPVDLQKCRYWAAFNPNCPAKGSIHFECAFTSRMFDAQLLQHRPLEWGNFRVSAENKGMIRYHQLQGFLKGAMVECCESTWRKEPIVFPYLFKVHIERVARCSLTQSSKLQMPEVKNDEEVRDLLRNFLNSYFRIYLSEYFYSPPC</sequence>
<dbReference type="AlphaFoldDB" id="A0A0R3WJ83"/>
<keyword evidence="2" id="KW-1185">Reference proteome</keyword>
<dbReference type="OrthoDB" id="6242143at2759"/>
<evidence type="ECO:0000313" key="1">
    <source>
        <dbReference type="EMBL" id="VDM16891.1"/>
    </source>
</evidence>
<protein>
    <submittedName>
        <fullName evidence="3">DUF4773 domain-containing protein</fullName>
    </submittedName>
</protein>
<name>A0A0R3WJ83_HYDTA</name>
<reference evidence="3" key="1">
    <citation type="submission" date="2017-02" db="UniProtKB">
        <authorList>
            <consortium name="WormBaseParasite"/>
        </authorList>
    </citation>
    <scope>IDENTIFICATION</scope>
</reference>
<gene>
    <name evidence="1" type="ORF">TTAC_LOCUS718</name>
</gene>
<dbReference type="WBParaSite" id="TTAC_0000071701-mRNA-1">
    <property type="protein sequence ID" value="TTAC_0000071701-mRNA-1"/>
    <property type="gene ID" value="TTAC_0000071701"/>
</dbReference>